<proteinExistence type="inferred from homology"/>
<dbReference type="NCBIfam" id="TIGR01575">
    <property type="entry name" value="rimI"/>
    <property type="match status" value="1"/>
</dbReference>
<dbReference type="InterPro" id="IPR000182">
    <property type="entry name" value="GNAT_dom"/>
</dbReference>
<dbReference type="InterPro" id="IPR050680">
    <property type="entry name" value="YpeA/RimI_acetyltransf"/>
</dbReference>
<dbReference type="OrthoDB" id="9796919at2"/>
<dbReference type="EMBL" id="SRMF01000004">
    <property type="protein sequence ID" value="TGG92708.1"/>
    <property type="molecule type" value="Genomic_DNA"/>
</dbReference>
<dbReference type="InterPro" id="IPR016181">
    <property type="entry name" value="Acyl_CoA_acyltransferase"/>
</dbReference>
<protein>
    <submittedName>
        <fullName evidence="6">Ribosomal-protein-alanine N-acetyltransferase</fullName>
    </submittedName>
</protein>
<feature type="domain" description="N-acetyltransferase" evidence="5">
    <location>
        <begin position="3"/>
        <end position="138"/>
    </location>
</feature>
<dbReference type="InterPro" id="IPR006464">
    <property type="entry name" value="AcTrfase_RimI/Ard1"/>
</dbReference>
<dbReference type="PROSITE" id="PS51186">
    <property type="entry name" value="GNAT"/>
    <property type="match status" value="1"/>
</dbReference>
<dbReference type="PANTHER" id="PTHR43420">
    <property type="entry name" value="ACETYLTRANSFERASE"/>
    <property type="match status" value="1"/>
</dbReference>
<evidence type="ECO:0000256" key="2">
    <source>
        <dbReference type="ARBA" id="ARBA00022490"/>
    </source>
</evidence>
<keyword evidence="2" id="KW-0963">Cytoplasm</keyword>
<comment type="caution">
    <text evidence="6">The sequence shown here is derived from an EMBL/GenBank/DDBJ whole genome shotgun (WGS) entry which is preliminary data.</text>
</comment>
<evidence type="ECO:0000256" key="3">
    <source>
        <dbReference type="ARBA" id="ARBA00022679"/>
    </source>
</evidence>
<dbReference type="AlphaFoldDB" id="A0A4Z0WEH8"/>
<dbReference type="CDD" id="cd04301">
    <property type="entry name" value="NAT_SF"/>
    <property type="match status" value="1"/>
</dbReference>
<keyword evidence="4" id="KW-0012">Acyltransferase</keyword>
<comment type="similarity">
    <text evidence="1">Belongs to the acetyltransferase family. RimI subfamily.</text>
</comment>
<dbReference type="RefSeq" id="WP_135483380.1">
    <property type="nucleotide sequence ID" value="NZ_SRMF01000004.1"/>
</dbReference>
<evidence type="ECO:0000256" key="1">
    <source>
        <dbReference type="ARBA" id="ARBA00005395"/>
    </source>
</evidence>
<evidence type="ECO:0000313" key="7">
    <source>
        <dbReference type="Proteomes" id="UP000297475"/>
    </source>
</evidence>
<keyword evidence="3 6" id="KW-0808">Transferase</keyword>
<dbReference type="SUPFAM" id="SSF55729">
    <property type="entry name" value="Acyl-CoA N-acyltransferases (Nat)"/>
    <property type="match status" value="1"/>
</dbReference>
<dbReference type="Pfam" id="PF00583">
    <property type="entry name" value="Acetyltransf_1"/>
    <property type="match status" value="1"/>
</dbReference>
<sequence>MALTLNPLTEADISACCALDTRVSDYPWAESTFRRGLQSNHWARVALSDEQLVGFCICLLVADELSILNIAVDQAWQRQGVGQTLLSAALEAGRTHGATEAFLEVRQSNAGAQALYASNGFHIAGIREDYYPARKPMPAAPDSARPRPGREHALIMARTLLA</sequence>
<organism evidence="6 7">
    <name type="scientific">Natronospirillum operosum</name>
    <dbReference type="NCBI Taxonomy" id="2759953"/>
    <lineage>
        <taxon>Bacteria</taxon>
        <taxon>Pseudomonadati</taxon>
        <taxon>Pseudomonadota</taxon>
        <taxon>Gammaproteobacteria</taxon>
        <taxon>Oceanospirillales</taxon>
        <taxon>Natronospirillaceae</taxon>
        <taxon>Natronospirillum</taxon>
    </lineage>
</organism>
<dbReference type="GO" id="GO:0008080">
    <property type="term" value="F:N-acetyltransferase activity"/>
    <property type="evidence" value="ECO:0007669"/>
    <property type="project" value="InterPro"/>
</dbReference>
<accession>A0A4Z0WEH8</accession>
<dbReference type="Gene3D" id="3.40.630.30">
    <property type="match status" value="1"/>
</dbReference>
<dbReference type="PANTHER" id="PTHR43420:SF44">
    <property type="entry name" value="ACETYLTRANSFERASE YPEA"/>
    <property type="match status" value="1"/>
</dbReference>
<dbReference type="Proteomes" id="UP000297475">
    <property type="component" value="Unassembled WGS sequence"/>
</dbReference>
<reference evidence="6 7" key="1">
    <citation type="submission" date="2019-04" db="EMBL/GenBank/DDBJ databases">
        <title>Natronospirillum operosus gen. nov., sp. nov., a haloalkaliphilic satellite isolated from decaying biomass of laboratory culture of cyanobacterium Geitlerinema sp. and proposal of Natronospirillaceae fam. nov. and Saccharospirillaceae fam. nov.</title>
        <authorList>
            <person name="Kevbrin V."/>
            <person name="Boltyanskaya Y."/>
            <person name="Koziaeva V."/>
            <person name="Grouzdev D.S."/>
            <person name="Park M."/>
            <person name="Cho J."/>
        </authorList>
    </citation>
    <scope>NUCLEOTIDE SEQUENCE [LARGE SCALE GENOMIC DNA]</scope>
    <source>
        <strain evidence="6 7">G-116</strain>
    </source>
</reference>
<evidence type="ECO:0000259" key="5">
    <source>
        <dbReference type="PROSITE" id="PS51186"/>
    </source>
</evidence>
<keyword evidence="7" id="KW-1185">Reference proteome</keyword>
<evidence type="ECO:0000313" key="6">
    <source>
        <dbReference type="EMBL" id="TGG92708.1"/>
    </source>
</evidence>
<name>A0A4Z0WEH8_9GAMM</name>
<evidence type="ECO:0000256" key="4">
    <source>
        <dbReference type="ARBA" id="ARBA00023315"/>
    </source>
</evidence>
<gene>
    <name evidence="6" type="primary">rimI</name>
    <name evidence="6" type="ORF">E4656_11250</name>
</gene>